<protein>
    <submittedName>
        <fullName evidence="3">Uncharacterized protein</fullName>
    </submittedName>
</protein>
<organism evidence="3 4">
    <name type="scientific">Citrus x changshan-huyou</name>
    <dbReference type="NCBI Taxonomy" id="2935761"/>
    <lineage>
        <taxon>Eukaryota</taxon>
        <taxon>Viridiplantae</taxon>
        <taxon>Streptophyta</taxon>
        <taxon>Embryophyta</taxon>
        <taxon>Tracheophyta</taxon>
        <taxon>Spermatophyta</taxon>
        <taxon>Magnoliopsida</taxon>
        <taxon>eudicotyledons</taxon>
        <taxon>Gunneridae</taxon>
        <taxon>Pentapetalae</taxon>
        <taxon>rosids</taxon>
        <taxon>malvids</taxon>
        <taxon>Sapindales</taxon>
        <taxon>Rutaceae</taxon>
        <taxon>Aurantioideae</taxon>
        <taxon>Citrus</taxon>
    </lineage>
</organism>
<keyword evidence="4" id="KW-1185">Reference proteome</keyword>
<comment type="caution">
    <text evidence="3">The sequence shown here is derived from an EMBL/GenBank/DDBJ whole genome shotgun (WGS) entry which is preliminary data.</text>
</comment>
<name>A0AAP0N1V8_9ROSI</name>
<feature type="compositionally biased region" description="Polar residues" evidence="1">
    <location>
        <begin position="103"/>
        <end position="117"/>
    </location>
</feature>
<feature type="compositionally biased region" description="Pro residues" evidence="1">
    <location>
        <begin position="132"/>
        <end position="142"/>
    </location>
</feature>
<reference evidence="3 4" key="1">
    <citation type="submission" date="2024-05" db="EMBL/GenBank/DDBJ databases">
        <title>Haplotype-resolved chromosome-level genome assembly of Huyou (Citrus changshanensis).</title>
        <authorList>
            <person name="Miao C."/>
            <person name="Chen W."/>
            <person name="Wu Y."/>
            <person name="Wang L."/>
            <person name="Zhao S."/>
            <person name="Grierson D."/>
            <person name="Xu C."/>
            <person name="Chen K."/>
        </authorList>
    </citation>
    <scope>NUCLEOTIDE SEQUENCE [LARGE SCALE GENOMIC DNA]</scope>
    <source>
        <strain evidence="3">01-14</strain>
        <tissue evidence="3">Leaf</tissue>
    </source>
</reference>
<feature type="region of interest" description="Disordered" evidence="1">
    <location>
        <begin position="43"/>
        <end position="145"/>
    </location>
</feature>
<sequence>MMSAAALFLTVLAFLAIAAQARTLSSDDSWHNKISMAIEYGRAVKSPPPSPKSSPPTKHITSVNGNYEPSVSESQLSATNSPDNGKIKKRSPPPPPASSISPTQSENTASPFSTMITMVTHDDQDYGRTRSSPPPSPKPAPPTQYDLSITNEQLNHLLGLFI</sequence>
<keyword evidence="2" id="KW-0732">Signal</keyword>
<evidence type="ECO:0000313" key="4">
    <source>
        <dbReference type="Proteomes" id="UP001428341"/>
    </source>
</evidence>
<feature type="signal peptide" evidence="2">
    <location>
        <begin position="1"/>
        <end position="21"/>
    </location>
</feature>
<accession>A0AAP0N1V8</accession>
<dbReference type="EMBL" id="JBCGBO010000001">
    <property type="protein sequence ID" value="KAK9229702.1"/>
    <property type="molecule type" value="Genomic_DNA"/>
</dbReference>
<dbReference type="Proteomes" id="UP001428341">
    <property type="component" value="Unassembled WGS sequence"/>
</dbReference>
<evidence type="ECO:0000256" key="1">
    <source>
        <dbReference type="SAM" id="MobiDB-lite"/>
    </source>
</evidence>
<feature type="compositionally biased region" description="Polar residues" evidence="1">
    <location>
        <begin position="59"/>
        <end position="83"/>
    </location>
</feature>
<gene>
    <name evidence="3" type="ORF">WN944_022666</name>
</gene>
<evidence type="ECO:0000256" key="2">
    <source>
        <dbReference type="SAM" id="SignalP"/>
    </source>
</evidence>
<dbReference type="AlphaFoldDB" id="A0AAP0N1V8"/>
<feature type="chain" id="PRO_5042812267" evidence="2">
    <location>
        <begin position="22"/>
        <end position="162"/>
    </location>
</feature>
<evidence type="ECO:0000313" key="3">
    <source>
        <dbReference type="EMBL" id="KAK9229702.1"/>
    </source>
</evidence>
<proteinExistence type="predicted"/>